<evidence type="ECO:0000256" key="2">
    <source>
        <dbReference type="ARBA" id="ARBA00022963"/>
    </source>
</evidence>
<dbReference type="SUPFAM" id="SSF52151">
    <property type="entry name" value="FabD/lysophospholipase-like"/>
    <property type="match status" value="1"/>
</dbReference>
<dbReference type="EMBL" id="CAEZXR010000076">
    <property type="protein sequence ID" value="CAB4698655.1"/>
    <property type="molecule type" value="Genomic_DNA"/>
</dbReference>
<evidence type="ECO:0000256" key="1">
    <source>
        <dbReference type="ARBA" id="ARBA00022801"/>
    </source>
</evidence>
<dbReference type="GO" id="GO:0016042">
    <property type="term" value="P:lipid catabolic process"/>
    <property type="evidence" value="ECO:0007669"/>
    <property type="project" value="UniProtKB-KW"/>
</dbReference>
<evidence type="ECO:0000313" key="5">
    <source>
        <dbReference type="EMBL" id="CAB4698655.1"/>
    </source>
</evidence>
<sequence length="324" mass="33179">MGDADVDQQTGLVDLADDLAGDAHPGAQDSLQDGSHGAIVQDGRVRRGLVLGGGGITGIAWETGLLAGLADAGVDLTSADRVIGTSAGSIVGAQITSGTPLDELYRRQLLPPADDAPLARIGGGVVLAFAMSMLRARGDLERFGRVLGARAVRAAAAGRTPSVADRYAQVRIRLIDTTWPERDLVVTAVDVGTGELAAFRPGGDVGLEDAVNASCAVPCVYPPIPINGRTYVDGGARSGANADLAAGCDRVVAITPLDRSVGPIRSASQQLGDLGVPHLVISPDDASRSAIGKNVLDPAARPPSARAGYAQAAAYVDRVRELWT</sequence>
<keyword evidence="2" id="KW-0442">Lipid degradation</keyword>
<dbReference type="PANTHER" id="PTHR14226">
    <property type="entry name" value="NEUROPATHY TARGET ESTERASE/SWISS CHEESE D.MELANOGASTER"/>
    <property type="match status" value="1"/>
</dbReference>
<evidence type="ECO:0000259" key="4">
    <source>
        <dbReference type="PROSITE" id="PS51635"/>
    </source>
</evidence>
<name>A0A6J6PPD9_9ZZZZ</name>
<dbReference type="InterPro" id="IPR016035">
    <property type="entry name" value="Acyl_Trfase/lysoPLipase"/>
</dbReference>
<dbReference type="InterPro" id="IPR050301">
    <property type="entry name" value="NTE"/>
</dbReference>
<keyword evidence="1" id="KW-0378">Hydrolase</keyword>
<dbReference type="AlphaFoldDB" id="A0A6J6PPD9"/>
<dbReference type="InterPro" id="IPR002641">
    <property type="entry name" value="PNPLA_dom"/>
</dbReference>
<feature type="domain" description="PNPLA" evidence="4">
    <location>
        <begin position="49"/>
        <end position="246"/>
    </location>
</feature>
<proteinExistence type="predicted"/>
<keyword evidence="3" id="KW-0443">Lipid metabolism</keyword>
<reference evidence="5" key="1">
    <citation type="submission" date="2020-05" db="EMBL/GenBank/DDBJ databases">
        <authorList>
            <person name="Chiriac C."/>
            <person name="Salcher M."/>
            <person name="Ghai R."/>
            <person name="Kavagutti S V."/>
        </authorList>
    </citation>
    <scope>NUCLEOTIDE SEQUENCE</scope>
</reference>
<protein>
    <submittedName>
        <fullName evidence="5">Unannotated protein</fullName>
    </submittedName>
</protein>
<gene>
    <name evidence="5" type="ORF">UFOPK2579_00819</name>
</gene>
<accession>A0A6J6PPD9</accession>
<dbReference type="PANTHER" id="PTHR14226:SF57">
    <property type="entry name" value="BLR7027 PROTEIN"/>
    <property type="match status" value="1"/>
</dbReference>
<dbReference type="Pfam" id="PF01734">
    <property type="entry name" value="Patatin"/>
    <property type="match status" value="1"/>
</dbReference>
<dbReference type="PROSITE" id="PS51635">
    <property type="entry name" value="PNPLA"/>
    <property type="match status" value="1"/>
</dbReference>
<dbReference type="GO" id="GO:0016787">
    <property type="term" value="F:hydrolase activity"/>
    <property type="evidence" value="ECO:0007669"/>
    <property type="project" value="UniProtKB-KW"/>
</dbReference>
<dbReference type="Gene3D" id="3.40.1090.10">
    <property type="entry name" value="Cytosolic phospholipase A2 catalytic domain"/>
    <property type="match status" value="2"/>
</dbReference>
<evidence type="ECO:0000256" key="3">
    <source>
        <dbReference type="ARBA" id="ARBA00023098"/>
    </source>
</evidence>
<organism evidence="5">
    <name type="scientific">freshwater metagenome</name>
    <dbReference type="NCBI Taxonomy" id="449393"/>
    <lineage>
        <taxon>unclassified sequences</taxon>
        <taxon>metagenomes</taxon>
        <taxon>ecological metagenomes</taxon>
    </lineage>
</organism>